<evidence type="ECO:0000313" key="3">
    <source>
        <dbReference type="Proteomes" id="UP001596025"/>
    </source>
</evidence>
<feature type="transmembrane region" description="Helical" evidence="1">
    <location>
        <begin position="63"/>
        <end position="84"/>
    </location>
</feature>
<evidence type="ECO:0000256" key="1">
    <source>
        <dbReference type="SAM" id="Phobius"/>
    </source>
</evidence>
<gene>
    <name evidence="2" type="ORF">ACFO3M_19255</name>
</gene>
<dbReference type="Proteomes" id="UP001596025">
    <property type="component" value="Unassembled WGS sequence"/>
</dbReference>
<feature type="transmembrane region" description="Helical" evidence="1">
    <location>
        <begin position="96"/>
        <end position="113"/>
    </location>
</feature>
<proteinExistence type="predicted"/>
<evidence type="ECO:0000313" key="2">
    <source>
        <dbReference type="EMBL" id="MFC4695547.1"/>
    </source>
</evidence>
<accession>A0ABV9LNK7</accession>
<feature type="transmembrane region" description="Helical" evidence="1">
    <location>
        <begin position="31"/>
        <end position="51"/>
    </location>
</feature>
<keyword evidence="1" id="KW-0812">Transmembrane</keyword>
<keyword evidence="1" id="KW-0472">Membrane</keyword>
<keyword evidence="3" id="KW-1185">Reference proteome</keyword>
<reference evidence="3" key="1">
    <citation type="journal article" date="2019" name="Int. J. Syst. Evol. Microbiol.">
        <title>The Global Catalogue of Microorganisms (GCM) 10K type strain sequencing project: providing services to taxonomists for standard genome sequencing and annotation.</title>
        <authorList>
            <consortium name="The Broad Institute Genomics Platform"/>
            <consortium name="The Broad Institute Genome Sequencing Center for Infectious Disease"/>
            <person name="Wu L."/>
            <person name="Ma J."/>
        </authorList>
    </citation>
    <scope>NUCLEOTIDE SEQUENCE [LARGE SCALE GENOMIC DNA]</scope>
    <source>
        <strain evidence="3">CCUG 62763</strain>
    </source>
</reference>
<protein>
    <submittedName>
        <fullName evidence="2">Uncharacterized protein</fullName>
    </submittedName>
</protein>
<feature type="transmembrane region" description="Helical" evidence="1">
    <location>
        <begin position="7"/>
        <end position="25"/>
    </location>
</feature>
<feature type="non-terminal residue" evidence="2">
    <location>
        <position position="262"/>
    </location>
</feature>
<feature type="transmembrane region" description="Helical" evidence="1">
    <location>
        <begin position="214"/>
        <end position="231"/>
    </location>
</feature>
<feature type="transmembrane region" description="Helical" evidence="1">
    <location>
        <begin position="188"/>
        <end position="208"/>
    </location>
</feature>
<dbReference type="EMBL" id="JBHSGR010000024">
    <property type="protein sequence ID" value="MFC4695547.1"/>
    <property type="molecule type" value="Genomic_DNA"/>
</dbReference>
<feature type="transmembrane region" description="Helical" evidence="1">
    <location>
        <begin position="125"/>
        <end position="145"/>
    </location>
</feature>
<organism evidence="2 3">
    <name type="scientific">Geodermatophilus arenarius</name>
    <dbReference type="NCBI Taxonomy" id="1137990"/>
    <lineage>
        <taxon>Bacteria</taxon>
        <taxon>Bacillati</taxon>
        <taxon>Actinomycetota</taxon>
        <taxon>Actinomycetes</taxon>
        <taxon>Geodermatophilales</taxon>
        <taxon>Geodermatophilaceae</taxon>
        <taxon>Geodermatophilus</taxon>
    </lineage>
</organism>
<sequence length="262" mass="25586">MADRAAPAVQVLLAVLGVVTVAGLLTGAPAWLVPAALGTASAASAAALARCAARMPGRAGRPWWALSAAGALLALGQALALASPGRDLATGGVEDLPTLLGVPVAVGAAVLLLPPRSHRRLGTRVLLDGVVVTVAVALLGCVLLGDLVARTGGPGSGLIAAGHPLVGALLCGIGLVTLTAVPEARRRAAGWLLAAFVAMSLVAVGGALGRTSAGTAPGWGVVVVLGWLAVLTDGLRAARPDAGAHAVADAVRRTLPLRGGVL</sequence>
<comment type="caution">
    <text evidence="2">The sequence shown here is derived from an EMBL/GenBank/DDBJ whole genome shotgun (WGS) entry which is preliminary data.</text>
</comment>
<feature type="transmembrane region" description="Helical" evidence="1">
    <location>
        <begin position="157"/>
        <end position="181"/>
    </location>
</feature>
<name>A0ABV9LNK7_9ACTN</name>
<keyword evidence="1" id="KW-1133">Transmembrane helix</keyword>